<dbReference type="Pfam" id="PF00072">
    <property type="entry name" value="Response_reg"/>
    <property type="match status" value="1"/>
</dbReference>
<dbReference type="GO" id="GO:0032993">
    <property type="term" value="C:protein-DNA complex"/>
    <property type="evidence" value="ECO:0007669"/>
    <property type="project" value="TreeGrafter"/>
</dbReference>
<dbReference type="PROSITE" id="PS50110">
    <property type="entry name" value="RESPONSE_REGULATORY"/>
    <property type="match status" value="1"/>
</dbReference>
<organism evidence="10 11">
    <name type="scientific">Candidatus Dojkabacteria bacterium</name>
    <dbReference type="NCBI Taxonomy" id="2099670"/>
    <lineage>
        <taxon>Bacteria</taxon>
        <taxon>Candidatus Dojkabacteria</taxon>
    </lineage>
</organism>
<evidence type="ECO:0000256" key="3">
    <source>
        <dbReference type="ARBA" id="ARBA00023015"/>
    </source>
</evidence>
<dbReference type="Pfam" id="PF00486">
    <property type="entry name" value="Trans_reg_C"/>
    <property type="match status" value="1"/>
</dbReference>
<dbReference type="GO" id="GO:0006355">
    <property type="term" value="P:regulation of DNA-templated transcription"/>
    <property type="evidence" value="ECO:0007669"/>
    <property type="project" value="InterPro"/>
</dbReference>
<dbReference type="SMART" id="SM00862">
    <property type="entry name" value="Trans_reg_C"/>
    <property type="match status" value="1"/>
</dbReference>
<keyword evidence="3" id="KW-0805">Transcription regulation</keyword>
<evidence type="ECO:0000256" key="2">
    <source>
        <dbReference type="ARBA" id="ARBA00023012"/>
    </source>
</evidence>
<feature type="domain" description="OmpR/PhoB-type" evidence="9">
    <location>
        <begin position="134"/>
        <end position="231"/>
    </location>
</feature>
<dbReference type="CDD" id="cd17574">
    <property type="entry name" value="REC_OmpR"/>
    <property type="match status" value="1"/>
</dbReference>
<dbReference type="EMBL" id="JAGQLM010000027">
    <property type="protein sequence ID" value="MCA9374822.1"/>
    <property type="molecule type" value="Genomic_DNA"/>
</dbReference>
<evidence type="ECO:0000259" key="8">
    <source>
        <dbReference type="PROSITE" id="PS50110"/>
    </source>
</evidence>
<dbReference type="Gene3D" id="1.10.10.10">
    <property type="entry name" value="Winged helix-like DNA-binding domain superfamily/Winged helix DNA-binding domain"/>
    <property type="match status" value="1"/>
</dbReference>
<protein>
    <submittedName>
        <fullName evidence="10">Response regulator transcription factor</fullName>
    </submittedName>
</protein>
<evidence type="ECO:0000256" key="6">
    <source>
        <dbReference type="PROSITE-ProRule" id="PRU00169"/>
    </source>
</evidence>
<name>A0A955KUP1_9BACT</name>
<dbReference type="Gene3D" id="3.40.50.2300">
    <property type="match status" value="1"/>
</dbReference>
<dbReference type="SUPFAM" id="SSF52172">
    <property type="entry name" value="CheY-like"/>
    <property type="match status" value="1"/>
</dbReference>
<dbReference type="InterPro" id="IPR011006">
    <property type="entry name" value="CheY-like_superfamily"/>
</dbReference>
<evidence type="ECO:0000259" key="9">
    <source>
        <dbReference type="PROSITE" id="PS51755"/>
    </source>
</evidence>
<dbReference type="InterPro" id="IPR039420">
    <property type="entry name" value="WalR-like"/>
</dbReference>
<accession>A0A955KUP1</accession>
<feature type="modified residue" description="4-aspartylphosphate" evidence="6">
    <location>
        <position position="59"/>
    </location>
</feature>
<proteinExistence type="predicted"/>
<dbReference type="GO" id="GO:0000976">
    <property type="term" value="F:transcription cis-regulatory region binding"/>
    <property type="evidence" value="ECO:0007669"/>
    <property type="project" value="TreeGrafter"/>
</dbReference>
<dbReference type="PANTHER" id="PTHR48111">
    <property type="entry name" value="REGULATOR OF RPOS"/>
    <property type="match status" value="1"/>
</dbReference>
<comment type="caution">
    <text evidence="10">The sequence shown here is derived from an EMBL/GenBank/DDBJ whole genome shotgun (WGS) entry which is preliminary data.</text>
</comment>
<keyword evidence="5" id="KW-0804">Transcription</keyword>
<evidence type="ECO:0000313" key="10">
    <source>
        <dbReference type="EMBL" id="MCA9374822.1"/>
    </source>
</evidence>
<reference evidence="10" key="2">
    <citation type="journal article" date="2021" name="Microbiome">
        <title>Successional dynamics and alternative stable states in a saline activated sludge microbial community over 9 years.</title>
        <authorList>
            <person name="Wang Y."/>
            <person name="Ye J."/>
            <person name="Ju F."/>
            <person name="Liu L."/>
            <person name="Boyd J.A."/>
            <person name="Deng Y."/>
            <person name="Parks D.H."/>
            <person name="Jiang X."/>
            <person name="Yin X."/>
            <person name="Woodcroft B.J."/>
            <person name="Tyson G.W."/>
            <person name="Hugenholtz P."/>
            <person name="Polz M.F."/>
            <person name="Zhang T."/>
        </authorList>
    </citation>
    <scope>NUCLEOTIDE SEQUENCE</scope>
    <source>
        <strain evidence="10">HKST-UBA16</strain>
    </source>
</reference>
<feature type="DNA-binding region" description="OmpR/PhoB-type" evidence="7">
    <location>
        <begin position="134"/>
        <end position="231"/>
    </location>
</feature>
<dbReference type="PROSITE" id="PS51755">
    <property type="entry name" value="OMPR_PHOB"/>
    <property type="match status" value="1"/>
</dbReference>
<dbReference type="InterPro" id="IPR036388">
    <property type="entry name" value="WH-like_DNA-bd_sf"/>
</dbReference>
<evidence type="ECO:0000256" key="7">
    <source>
        <dbReference type="PROSITE-ProRule" id="PRU01091"/>
    </source>
</evidence>
<dbReference type="Gene3D" id="6.10.250.690">
    <property type="match status" value="1"/>
</dbReference>
<evidence type="ECO:0000256" key="4">
    <source>
        <dbReference type="ARBA" id="ARBA00023125"/>
    </source>
</evidence>
<dbReference type="AlphaFoldDB" id="A0A955KUP1"/>
<evidence type="ECO:0000313" key="11">
    <source>
        <dbReference type="Proteomes" id="UP000748332"/>
    </source>
</evidence>
<sequence length="231" mass="26161">MPKKKKPKLKLLIVEDNDAMQDALKVFFTEKGYKVELYSDSKGVYDAFSDRHFDLVLLDINLPGESGFEIARKLREINKDMPIIAMTARDSVKDKLHGFEVGFDDYVVKPFDLRELEARVLLHISKAKPAENAEEVLETNSFKINLSAMQFTLKGSPVELTNVELRIMFILMQNCGLVVATDDIIQFAWGDSSDLVTPPIRVHIGNIRKKINDASFEIIKTVPGIGYKLQD</sequence>
<dbReference type="GO" id="GO:0000156">
    <property type="term" value="F:phosphorelay response regulator activity"/>
    <property type="evidence" value="ECO:0007669"/>
    <property type="project" value="TreeGrafter"/>
</dbReference>
<feature type="domain" description="Response regulatory" evidence="8">
    <location>
        <begin position="10"/>
        <end position="124"/>
    </location>
</feature>
<keyword evidence="2" id="KW-0902">Two-component regulatory system</keyword>
<evidence type="ECO:0000256" key="5">
    <source>
        <dbReference type="ARBA" id="ARBA00023163"/>
    </source>
</evidence>
<evidence type="ECO:0000256" key="1">
    <source>
        <dbReference type="ARBA" id="ARBA00022553"/>
    </source>
</evidence>
<reference evidence="10" key="1">
    <citation type="submission" date="2020-04" db="EMBL/GenBank/DDBJ databases">
        <authorList>
            <person name="Zhang T."/>
        </authorList>
    </citation>
    <scope>NUCLEOTIDE SEQUENCE</scope>
    <source>
        <strain evidence="10">HKST-UBA16</strain>
    </source>
</reference>
<dbReference type="SMART" id="SM00448">
    <property type="entry name" value="REC"/>
    <property type="match status" value="1"/>
</dbReference>
<dbReference type="InterPro" id="IPR001789">
    <property type="entry name" value="Sig_transdc_resp-reg_receiver"/>
</dbReference>
<keyword evidence="1 6" id="KW-0597">Phosphoprotein</keyword>
<dbReference type="PANTHER" id="PTHR48111:SF1">
    <property type="entry name" value="TWO-COMPONENT RESPONSE REGULATOR ORR33"/>
    <property type="match status" value="1"/>
</dbReference>
<keyword evidence="4 7" id="KW-0238">DNA-binding</keyword>
<dbReference type="GO" id="GO:0005829">
    <property type="term" value="C:cytosol"/>
    <property type="evidence" value="ECO:0007669"/>
    <property type="project" value="TreeGrafter"/>
</dbReference>
<dbReference type="Proteomes" id="UP000748332">
    <property type="component" value="Unassembled WGS sequence"/>
</dbReference>
<gene>
    <name evidence="10" type="ORF">KC622_00665</name>
</gene>
<dbReference type="InterPro" id="IPR001867">
    <property type="entry name" value="OmpR/PhoB-type_DNA-bd"/>
</dbReference>
<dbReference type="CDD" id="cd00383">
    <property type="entry name" value="trans_reg_C"/>
    <property type="match status" value="1"/>
</dbReference>